<evidence type="ECO:0000256" key="19">
    <source>
        <dbReference type="SAM" id="MobiDB-lite"/>
    </source>
</evidence>
<dbReference type="Proteomes" id="UP000694044">
    <property type="component" value="Unassembled WGS sequence"/>
</dbReference>
<dbReference type="FunFam" id="3.20.20.70:FF:000044">
    <property type="entry name" value="Deoxyribose-phosphate aldolase"/>
    <property type="match status" value="1"/>
</dbReference>
<dbReference type="Pfam" id="PF01791">
    <property type="entry name" value="DeoC"/>
    <property type="match status" value="1"/>
</dbReference>
<evidence type="ECO:0000256" key="11">
    <source>
        <dbReference type="ARBA" id="ARBA00023133"/>
    </source>
</evidence>
<evidence type="ECO:0000256" key="5">
    <source>
        <dbReference type="ARBA" id="ARBA00022490"/>
    </source>
</evidence>
<dbReference type="GO" id="GO:0120547">
    <property type="term" value="F:heme A synthase activity"/>
    <property type="evidence" value="ECO:0007669"/>
    <property type="project" value="UniProtKB-EC"/>
</dbReference>
<evidence type="ECO:0000256" key="13">
    <source>
        <dbReference type="ARBA" id="ARBA00023239"/>
    </source>
</evidence>
<evidence type="ECO:0000256" key="17">
    <source>
        <dbReference type="ARBA" id="ARBA00048044"/>
    </source>
</evidence>
<evidence type="ECO:0000256" key="3">
    <source>
        <dbReference type="ARBA" id="ARBA00010936"/>
    </source>
</evidence>
<dbReference type="GO" id="GO:0009264">
    <property type="term" value="P:deoxyribonucleotide catabolic process"/>
    <property type="evidence" value="ECO:0007669"/>
    <property type="project" value="InterPro"/>
</dbReference>
<dbReference type="EMBL" id="JAGDFM010000007">
    <property type="protein sequence ID" value="KAG7392937.1"/>
    <property type="molecule type" value="Genomic_DNA"/>
</dbReference>
<accession>A0A8T1WGJ0</accession>
<evidence type="ECO:0000256" key="12">
    <source>
        <dbReference type="ARBA" id="ARBA00023136"/>
    </source>
</evidence>
<evidence type="ECO:0000256" key="16">
    <source>
        <dbReference type="ARBA" id="ARBA00044501"/>
    </source>
</evidence>
<keyword evidence="12" id="KW-0472">Membrane</keyword>
<dbReference type="GO" id="GO:0016653">
    <property type="term" value="F:oxidoreductase activity, acting on NAD(P)H, heme protein as acceptor"/>
    <property type="evidence" value="ECO:0007669"/>
    <property type="project" value="TreeGrafter"/>
</dbReference>
<evidence type="ECO:0000256" key="7">
    <source>
        <dbReference type="ARBA" id="ARBA00022723"/>
    </source>
</evidence>
<dbReference type="Pfam" id="PF02628">
    <property type="entry name" value="COX15-CtaA"/>
    <property type="match status" value="1"/>
</dbReference>
<dbReference type="GO" id="GO:0004139">
    <property type="term" value="F:deoxyribose-phosphate aldolase activity"/>
    <property type="evidence" value="ECO:0007669"/>
    <property type="project" value="UniProtKB-EC"/>
</dbReference>
<dbReference type="CDD" id="cd00959">
    <property type="entry name" value="DeoC"/>
    <property type="match status" value="1"/>
</dbReference>
<comment type="catalytic activity">
    <reaction evidence="17">
        <text>Fe(II)-heme o + 2 A + H2O = Fe(II)-heme a + 2 AH2</text>
        <dbReference type="Rhea" id="RHEA:63388"/>
        <dbReference type="ChEBI" id="CHEBI:13193"/>
        <dbReference type="ChEBI" id="CHEBI:15377"/>
        <dbReference type="ChEBI" id="CHEBI:17499"/>
        <dbReference type="ChEBI" id="CHEBI:60530"/>
        <dbReference type="ChEBI" id="CHEBI:61715"/>
        <dbReference type="EC" id="1.17.99.9"/>
    </reaction>
    <physiologicalReaction direction="left-to-right" evidence="17">
        <dbReference type="Rhea" id="RHEA:63389"/>
    </physiologicalReaction>
</comment>
<dbReference type="GO" id="GO:0046872">
    <property type="term" value="F:metal ion binding"/>
    <property type="evidence" value="ECO:0007669"/>
    <property type="project" value="UniProtKB-KW"/>
</dbReference>
<dbReference type="HAMAP" id="MF_00114">
    <property type="entry name" value="DeoC_type1"/>
    <property type="match status" value="1"/>
</dbReference>
<protein>
    <recommendedName>
        <fullName evidence="4">deoxyribose-phosphate aldolase</fullName>
        <ecNumber evidence="4">4.1.2.4</ecNumber>
    </recommendedName>
    <alternativeName>
        <fullName evidence="15">2-deoxy-D-ribose 5-phosphate aldolase</fullName>
    </alternativeName>
</protein>
<keyword evidence="7" id="KW-0479">Metal-binding</keyword>
<comment type="caution">
    <text evidence="20">The sequence shown here is derived from an EMBL/GenBank/DDBJ whole genome shotgun (WGS) entry which is preliminary data.</text>
</comment>
<evidence type="ECO:0000256" key="4">
    <source>
        <dbReference type="ARBA" id="ARBA00012515"/>
    </source>
</evidence>
<gene>
    <name evidence="20" type="primary">COX15_2</name>
    <name evidence="20" type="ORF">PHYPSEUDO_013425</name>
</gene>
<keyword evidence="9" id="KW-0560">Oxidoreductase</keyword>
<comment type="subcellular location">
    <subcellularLocation>
        <location evidence="2">Membrane</location>
        <topology evidence="2">Multi-pass membrane protein</topology>
    </subcellularLocation>
</comment>
<keyword evidence="5" id="KW-0963">Cytoplasm</keyword>
<reference evidence="20" key="1">
    <citation type="submission" date="2021-02" db="EMBL/GenBank/DDBJ databases">
        <authorList>
            <person name="Palmer J.M."/>
        </authorList>
    </citation>
    <scope>NUCLEOTIDE SEQUENCE</scope>
    <source>
        <strain evidence="20">SCRP734</strain>
    </source>
</reference>
<evidence type="ECO:0000313" key="20">
    <source>
        <dbReference type="EMBL" id="KAG7392937.1"/>
    </source>
</evidence>
<evidence type="ECO:0000256" key="2">
    <source>
        <dbReference type="ARBA" id="ARBA00004141"/>
    </source>
</evidence>
<comment type="catalytic activity">
    <reaction evidence="18">
        <text>2-deoxy-D-ribose 5-phosphate = D-glyceraldehyde 3-phosphate + acetaldehyde</text>
        <dbReference type="Rhea" id="RHEA:12821"/>
        <dbReference type="ChEBI" id="CHEBI:15343"/>
        <dbReference type="ChEBI" id="CHEBI:59776"/>
        <dbReference type="ChEBI" id="CHEBI:62877"/>
        <dbReference type="EC" id="4.1.2.4"/>
    </reaction>
</comment>
<keyword evidence="13" id="KW-0456">Lyase</keyword>
<dbReference type="OrthoDB" id="1726137at2759"/>
<evidence type="ECO:0000256" key="9">
    <source>
        <dbReference type="ARBA" id="ARBA00023002"/>
    </source>
</evidence>
<comment type="pathway">
    <text evidence="16">Porphyrin-containing compound metabolism; heme A biosynthesis; heme A from heme O: step 1/1.</text>
</comment>
<feature type="region of interest" description="Disordered" evidence="19">
    <location>
        <begin position="1"/>
        <end position="24"/>
    </location>
</feature>
<comment type="similarity">
    <text evidence="3">Belongs to the DeoC/FbaB aldolase family. DeoC type 1 subfamily.</text>
</comment>
<comment type="cofactor">
    <cofactor evidence="1">
        <name>heme b</name>
        <dbReference type="ChEBI" id="CHEBI:60344"/>
    </cofactor>
</comment>
<keyword evidence="21" id="KW-1185">Reference proteome</keyword>
<evidence type="ECO:0000256" key="10">
    <source>
        <dbReference type="ARBA" id="ARBA00023004"/>
    </source>
</evidence>
<evidence type="ECO:0000256" key="8">
    <source>
        <dbReference type="ARBA" id="ARBA00022989"/>
    </source>
</evidence>
<dbReference type="PANTHER" id="PTHR23289">
    <property type="entry name" value="CYTOCHROME C OXIDASE ASSEMBLY PROTEIN COX15"/>
    <property type="match status" value="1"/>
</dbReference>
<dbReference type="AlphaFoldDB" id="A0A8T1WGJ0"/>
<dbReference type="EC" id="4.1.2.4" evidence="4"/>
<evidence type="ECO:0000313" key="21">
    <source>
        <dbReference type="Proteomes" id="UP000694044"/>
    </source>
</evidence>
<dbReference type="InterPro" id="IPR028581">
    <property type="entry name" value="DeoC_typeI"/>
</dbReference>
<dbReference type="InterPro" id="IPR002915">
    <property type="entry name" value="DeoC/FbaB/LacD_aldolase"/>
</dbReference>
<evidence type="ECO:0000256" key="15">
    <source>
        <dbReference type="ARBA" id="ARBA00032755"/>
    </source>
</evidence>
<dbReference type="GO" id="GO:0006784">
    <property type="term" value="P:heme A biosynthetic process"/>
    <property type="evidence" value="ECO:0007669"/>
    <property type="project" value="InterPro"/>
</dbReference>
<keyword evidence="14" id="KW-0704">Schiff base</keyword>
<dbReference type="InterPro" id="IPR011343">
    <property type="entry name" value="DeoC"/>
</dbReference>
<dbReference type="GO" id="GO:0005743">
    <property type="term" value="C:mitochondrial inner membrane"/>
    <property type="evidence" value="ECO:0007669"/>
    <property type="project" value="TreeGrafter"/>
</dbReference>
<evidence type="ECO:0000256" key="1">
    <source>
        <dbReference type="ARBA" id="ARBA00001970"/>
    </source>
</evidence>
<organism evidence="20 21">
    <name type="scientific">Phytophthora pseudosyringae</name>
    <dbReference type="NCBI Taxonomy" id="221518"/>
    <lineage>
        <taxon>Eukaryota</taxon>
        <taxon>Sar</taxon>
        <taxon>Stramenopiles</taxon>
        <taxon>Oomycota</taxon>
        <taxon>Peronosporomycetes</taxon>
        <taxon>Peronosporales</taxon>
        <taxon>Peronosporaceae</taxon>
        <taxon>Phytophthora</taxon>
    </lineage>
</organism>
<proteinExistence type="inferred from homology"/>
<keyword evidence="6" id="KW-0812">Transmembrane</keyword>
<keyword evidence="10" id="KW-0408">Iron</keyword>
<sequence length="647" mass="69697">MQRGRGIPASRMSPMKSNMMASSRSNRVMRSQLNLGQKRFSASWTSDMLKKSKNSMMESPLPWWLFGTAGLVATTLTVGAAARLTRTGASTLYWKPRFMHSPKTESEWHDEFDVYRDFCARSQRPPMTLEDFKRNYKWESAHRKLGQLTALTFVGPLTYFAMKGKIPIPAQAPLALIAGLGATQLYVGREMVEKNVKPAGKGRRDQKPMFEGATFFLPVHSALSLANFSLLVWTGLGIVSPVSRAITVRGLMTPGVLKEMGEVRKHFVALTGLVAGTIFAGSLVAEIDGGREFQTFPKMGDHWIPHGLFEQTPWLRNFHDNVALVQFDHRLLALTTLAAYTTVFLKARKPSIWTNLPEDAKRAMTLALAAVGGQVFLGATMLVNEVPTPLAMVHQGGAALVLGSSLWAVHSLRFARPGGLLGAAVAAAASKADAQPSQIKTLCQEAAQYSFCSVCVNSSYASLARKTLDELKDNSKAHVKVCCAVGFPLGAATTATKAFEAQQCLDAGAEEIDMVINVGMLHAEAYDFVLRDICAVVAVCKERGAISKVILETALLSTEQIRKASELAIAAGADFIKTSTGFSTRGASDEDVKLMASIAKPAGKQVKASGGIRSTADAEKMIALGATRLGTSAGVKIAQGQQSTDAY</sequence>
<evidence type="ECO:0000256" key="18">
    <source>
        <dbReference type="ARBA" id="ARBA00048791"/>
    </source>
</evidence>
<keyword evidence="8" id="KW-1133">Transmembrane helix</keyword>
<dbReference type="InterPro" id="IPR003780">
    <property type="entry name" value="COX15/CtaA_fam"/>
</dbReference>
<dbReference type="SMART" id="SM01133">
    <property type="entry name" value="DeoC"/>
    <property type="match status" value="1"/>
</dbReference>
<dbReference type="InterPro" id="IPR023754">
    <property type="entry name" value="HemeA_Synthase_type2"/>
</dbReference>
<evidence type="ECO:0000256" key="14">
    <source>
        <dbReference type="ARBA" id="ARBA00023270"/>
    </source>
</evidence>
<feature type="compositionally biased region" description="Polar residues" evidence="19">
    <location>
        <begin position="15"/>
        <end position="24"/>
    </location>
</feature>
<evidence type="ECO:0000256" key="6">
    <source>
        <dbReference type="ARBA" id="ARBA00022692"/>
    </source>
</evidence>
<dbReference type="NCBIfam" id="TIGR00126">
    <property type="entry name" value="deoC"/>
    <property type="match status" value="1"/>
</dbReference>
<name>A0A8T1WGJ0_9STRA</name>
<keyword evidence="11" id="KW-0350">Heme biosynthesis</keyword>
<dbReference type="PANTHER" id="PTHR23289:SF2">
    <property type="entry name" value="CYTOCHROME C OXIDASE ASSEMBLY PROTEIN COX15 HOMOLOG"/>
    <property type="match status" value="1"/>
</dbReference>